<accession>A0A9Q3E7A6</accession>
<feature type="compositionally biased region" description="Basic and acidic residues" evidence="1">
    <location>
        <begin position="69"/>
        <end position="80"/>
    </location>
</feature>
<gene>
    <name evidence="2" type="ORF">O181_055804</name>
</gene>
<dbReference type="Proteomes" id="UP000765509">
    <property type="component" value="Unassembled WGS sequence"/>
</dbReference>
<dbReference type="AlphaFoldDB" id="A0A9Q3E7A6"/>
<evidence type="ECO:0000256" key="1">
    <source>
        <dbReference type="SAM" id="MobiDB-lite"/>
    </source>
</evidence>
<comment type="caution">
    <text evidence="2">The sequence shown here is derived from an EMBL/GenBank/DDBJ whole genome shotgun (WGS) entry which is preliminary data.</text>
</comment>
<sequence length="189" mass="20524">MSAQRRGTNASPEAGIISINVVRPESFPTGNNRDIPVSVQELVYGRKATGVGASSKSLDRQNELSSSSEEVHSSRKDRGSSEGLDTHLLQRKSPTEKSLVEKPKYFVRGPEVEVAPSNGKKASGRSSSLHKEESALTSAKQGQEIPKEQSEGQGKSKVQVKQALPTELYNSKERKDSHGKFAQYGKNSD</sequence>
<evidence type="ECO:0000313" key="3">
    <source>
        <dbReference type="Proteomes" id="UP000765509"/>
    </source>
</evidence>
<dbReference type="EMBL" id="AVOT02025043">
    <property type="protein sequence ID" value="MBW0516089.1"/>
    <property type="molecule type" value="Genomic_DNA"/>
</dbReference>
<keyword evidence="3" id="KW-1185">Reference proteome</keyword>
<feature type="compositionally biased region" description="Polar residues" evidence="1">
    <location>
        <begin position="1"/>
        <end position="11"/>
    </location>
</feature>
<name>A0A9Q3E7A6_9BASI</name>
<proteinExistence type="predicted"/>
<organism evidence="2 3">
    <name type="scientific">Austropuccinia psidii MF-1</name>
    <dbReference type="NCBI Taxonomy" id="1389203"/>
    <lineage>
        <taxon>Eukaryota</taxon>
        <taxon>Fungi</taxon>
        <taxon>Dikarya</taxon>
        <taxon>Basidiomycota</taxon>
        <taxon>Pucciniomycotina</taxon>
        <taxon>Pucciniomycetes</taxon>
        <taxon>Pucciniales</taxon>
        <taxon>Sphaerophragmiaceae</taxon>
        <taxon>Austropuccinia</taxon>
    </lineage>
</organism>
<feature type="compositionally biased region" description="Basic and acidic residues" evidence="1">
    <location>
        <begin position="93"/>
        <end position="104"/>
    </location>
</feature>
<evidence type="ECO:0000313" key="2">
    <source>
        <dbReference type="EMBL" id="MBW0516089.1"/>
    </source>
</evidence>
<protein>
    <submittedName>
        <fullName evidence="2">Uncharacterized protein</fullName>
    </submittedName>
</protein>
<feature type="compositionally biased region" description="Basic and acidic residues" evidence="1">
    <location>
        <begin position="170"/>
        <end position="179"/>
    </location>
</feature>
<reference evidence="2" key="1">
    <citation type="submission" date="2021-03" db="EMBL/GenBank/DDBJ databases">
        <title>Draft genome sequence of rust myrtle Austropuccinia psidii MF-1, a brazilian biotype.</title>
        <authorList>
            <person name="Quecine M.C."/>
            <person name="Pachon D.M.R."/>
            <person name="Bonatelli M.L."/>
            <person name="Correr F.H."/>
            <person name="Franceschini L.M."/>
            <person name="Leite T.F."/>
            <person name="Margarido G.R.A."/>
            <person name="Almeida C.A."/>
            <person name="Ferrarezi J.A."/>
            <person name="Labate C.A."/>
        </authorList>
    </citation>
    <scope>NUCLEOTIDE SEQUENCE</scope>
    <source>
        <strain evidence="2">MF-1</strain>
    </source>
</reference>
<feature type="region of interest" description="Disordered" evidence="1">
    <location>
        <begin position="1"/>
        <end position="189"/>
    </location>
</feature>